<dbReference type="STRING" id="147828.A0A4S2LA08"/>
<comment type="caution">
    <text evidence="1">The sequence shown here is derived from an EMBL/GenBank/DDBJ whole genome shotgun (WGS) entry which is preliminary data.</text>
</comment>
<dbReference type="AlphaFoldDB" id="A0A4S2LA08"/>
<dbReference type="InterPro" id="IPR029063">
    <property type="entry name" value="SAM-dependent_MTases_sf"/>
</dbReference>
<dbReference type="InterPro" id="IPR052356">
    <property type="entry name" value="Thiol_S-MT"/>
</dbReference>
<name>A0A4S2LA08_OPIFE</name>
<reference evidence="1 2" key="1">
    <citation type="journal article" date="2019" name="BMC Genomics">
        <title>New insights from Opisthorchis felineus genome: update on genomics of the epidemiologically important liver flukes.</title>
        <authorList>
            <person name="Ershov N.I."/>
            <person name="Mordvinov V.A."/>
            <person name="Prokhortchouk E.B."/>
            <person name="Pakharukova M.Y."/>
            <person name="Gunbin K.V."/>
            <person name="Ustyantsev K."/>
            <person name="Genaev M.A."/>
            <person name="Blinov A.G."/>
            <person name="Mazur A."/>
            <person name="Boulygina E."/>
            <person name="Tsygankova S."/>
            <person name="Khrameeva E."/>
            <person name="Chekanov N."/>
            <person name="Fan G."/>
            <person name="Xiao A."/>
            <person name="Zhang H."/>
            <person name="Xu X."/>
            <person name="Yang H."/>
            <person name="Solovyev V."/>
            <person name="Lee S.M."/>
            <person name="Liu X."/>
            <person name="Afonnikov D.A."/>
            <person name="Skryabin K.G."/>
        </authorList>
    </citation>
    <scope>NUCLEOTIDE SEQUENCE [LARGE SCALE GENOMIC DNA]</scope>
    <source>
        <strain evidence="1">AK-0245</strain>
        <tissue evidence="1">Whole organism</tissue>
    </source>
</reference>
<dbReference type="GO" id="GO:0008757">
    <property type="term" value="F:S-adenosylmethionine-dependent methyltransferase activity"/>
    <property type="evidence" value="ECO:0007669"/>
    <property type="project" value="InterPro"/>
</dbReference>
<accession>A0A4S2LA08</accession>
<dbReference type="SUPFAM" id="SSF53335">
    <property type="entry name" value="S-adenosyl-L-methionine-dependent methyltransferases"/>
    <property type="match status" value="1"/>
</dbReference>
<evidence type="ECO:0000313" key="1">
    <source>
        <dbReference type="EMBL" id="TGZ59903.1"/>
    </source>
</evidence>
<evidence type="ECO:0000313" key="2">
    <source>
        <dbReference type="Proteomes" id="UP000308267"/>
    </source>
</evidence>
<dbReference type="Gene3D" id="3.40.50.150">
    <property type="entry name" value="Vaccinia Virus protein VP39"/>
    <property type="match status" value="1"/>
</dbReference>
<dbReference type="OrthoDB" id="416496at2759"/>
<dbReference type="Proteomes" id="UP000308267">
    <property type="component" value="Unassembled WGS sequence"/>
</dbReference>
<dbReference type="EMBL" id="SJOL01008662">
    <property type="protein sequence ID" value="TGZ59903.1"/>
    <property type="molecule type" value="Genomic_DNA"/>
</dbReference>
<keyword evidence="2" id="KW-1185">Reference proteome</keyword>
<organism evidence="1 2">
    <name type="scientific">Opisthorchis felineus</name>
    <dbReference type="NCBI Taxonomy" id="147828"/>
    <lineage>
        <taxon>Eukaryota</taxon>
        <taxon>Metazoa</taxon>
        <taxon>Spiralia</taxon>
        <taxon>Lophotrochozoa</taxon>
        <taxon>Platyhelminthes</taxon>
        <taxon>Trematoda</taxon>
        <taxon>Digenea</taxon>
        <taxon>Opisthorchiida</taxon>
        <taxon>Opisthorchiata</taxon>
        <taxon>Opisthorchiidae</taxon>
        <taxon>Opisthorchis</taxon>
    </lineage>
</organism>
<gene>
    <name evidence="1" type="ORF">CRM22_008828</name>
</gene>
<sequence>MNFAPLYELLHSKNTWLCLKVAAAVGLGYYCLPLLRDRILFKRQPEWMREYHEVIKGLEQKVFAHLGDYKRQKHKPGAYIRVMEIGAADGLTLGNYPKDTQLVVVEPVTGFREAFNRKLATVNNAEPYSSTSNQSPDAHPRIALEAWYAVPAENILDKVLSKAHKLEGPERTTATRPIDGQFDAFVSCFTLCSVHDLERVLTNATELVKPGGLILMLEHVPSPGLLMHIYCVCIQPIWGFLFGGCNLNRRSERYLLTHENLRIYWEQVFCEEFYTGHGFSFMPIQCTVGFVARRLPNNQLPTSCENNKLTIIHSLLTVKSMDSSLSTSSGTTAIDRK</sequence>
<protein>
    <recommendedName>
        <fullName evidence="3">Methyltransferase type 11 domain-containing protein</fullName>
    </recommendedName>
</protein>
<dbReference type="PANTHER" id="PTHR45036">
    <property type="entry name" value="METHYLTRANSFERASE LIKE 7B"/>
    <property type="match status" value="1"/>
</dbReference>
<proteinExistence type="predicted"/>
<dbReference type="PANTHER" id="PTHR45036:SF1">
    <property type="entry name" value="METHYLTRANSFERASE LIKE 7A"/>
    <property type="match status" value="1"/>
</dbReference>
<dbReference type="Pfam" id="PF13489">
    <property type="entry name" value="Methyltransf_23"/>
    <property type="match status" value="1"/>
</dbReference>
<evidence type="ECO:0008006" key="3">
    <source>
        <dbReference type="Google" id="ProtNLM"/>
    </source>
</evidence>